<feature type="chain" id="PRO_5045441224" evidence="1">
    <location>
        <begin position="22"/>
        <end position="403"/>
    </location>
</feature>
<proteinExistence type="predicted"/>
<keyword evidence="4" id="KW-1185">Reference proteome</keyword>
<comment type="caution">
    <text evidence="3">The sequence shown here is derived from an EMBL/GenBank/DDBJ whole genome shotgun (WGS) entry which is preliminary data.</text>
</comment>
<gene>
    <name evidence="3" type="primary">rtxA</name>
    <name evidence="3" type="ORF">PAUR_a2934</name>
</gene>
<dbReference type="RefSeq" id="WP_192508318.1">
    <property type="nucleotide sequence ID" value="NZ_AQGV01000012.1"/>
</dbReference>
<dbReference type="InterPro" id="IPR008979">
    <property type="entry name" value="Galactose-bd-like_sf"/>
</dbReference>
<protein>
    <submittedName>
        <fullName evidence="3">RTX toxin RtxA</fullName>
    </submittedName>
</protein>
<feature type="signal peptide" evidence="1">
    <location>
        <begin position="1"/>
        <end position="21"/>
    </location>
</feature>
<organism evidence="3 4">
    <name type="scientific">Pseudoalteromonas aurantia 208</name>
    <dbReference type="NCBI Taxonomy" id="1314867"/>
    <lineage>
        <taxon>Bacteria</taxon>
        <taxon>Pseudomonadati</taxon>
        <taxon>Pseudomonadota</taxon>
        <taxon>Gammaproteobacteria</taxon>
        <taxon>Alteromonadales</taxon>
        <taxon>Pseudoalteromonadaceae</taxon>
        <taxon>Pseudoalteromonas</taxon>
    </lineage>
</organism>
<reference evidence="3 4" key="1">
    <citation type="submission" date="2015-03" db="EMBL/GenBank/DDBJ databases">
        <title>Genome sequence of Pseudoalteromonas aurantia.</title>
        <authorList>
            <person name="Xie B.-B."/>
            <person name="Rong J.-C."/>
            <person name="Qin Q.-L."/>
            <person name="Zhang Y.-Z."/>
        </authorList>
    </citation>
    <scope>NUCLEOTIDE SEQUENCE [LARGE SCALE GENOMIC DNA]</scope>
    <source>
        <strain evidence="3 4">208</strain>
    </source>
</reference>
<dbReference type="SUPFAM" id="SSF69304">
    <property type="entry name" value="Tricorn protease N-terminal domain"/>
    <property type="match status" value="1"/>
</dbReference>
<evidence type="ECO:0000313" key="4">
    <source>
        <dbReference type="Proteomes" id="UP000615755"/>
    </source>
</evidence>
<evidence type="ECO:0000256" key="1">
    <source>
        <dbReference type="SAM" id="SignalP"/>
    </source>
</evidence>
<sequence>MKLSFLTLSLASLVSLNTAFASNLVTNGSFEQDVVSKKWTLLDNMTGWQRDGAKFEIQTNTLGIITPQEGNQYIELDSTANYSVKQTLSTQANQTYTLSFYYSPRVDNNSDTNQAKVYWDGAEVANLNGTSRGWQHISVSVTAAGASTELKFTGTGTSDSYGAFIDNVSVTGIANRACLTGLFGINDFGSEQVGYVYFFDVNTGTYSKLTGVSHTASNIASKDGVLYFMEQQDSNTKASKVWTLDLASNAETEAADATSYPIYRSAITPDGQSLRSTSKTYMYDFNLQTGAKTVLGKLTFAGDDFKHGDIAYSADNNTLYVLTGKSLYTLDDGDMSLDKIGDHGVNWASGLAIGDNGTVYISGRVAGENAKIYSVNPATAVATYIMDAAPHVNDLTFVDDYCN</sequence>
<dbReference type="Proteomes" id="UP000615755">
    <property type="component" value="Unassembled WGS sequence"/>
</dbReference>
<dbReference type="Pfam" id="PF04862">
    <property type="entry name" value="DUF642"/>
    <property type="match status" value="1"/>
</dbReference>
<dbReference type="SUPFAM" id="SSF49785">
    <property type="entry name" value="Galactose-binding domain-like"/>
    <property type="match status" value="1"/>
</dbReference>
<keyword evidence="1" id="KW-0732">Signal</keyword>
<evidence type="ECO:0000259" key="2">
    <source>
        <dbReference type="Pfam" id="PF04862"/>
    </source>
</evidence>
<dbReference type="EMBL" id="AQGV01000012">
    <property type="protein sequence ID" value="MBE0369143.1"/>
    <property type="molecule type" value="Genomic_DNA"/>
</dbReference>
<evidence type="ECO:0000313" key="3">
    <source>
        <dbReference type="EMBL" id="MBE0369143.1"/>
    </source>
</evidence>
<accession>A0ABR9EDS6</accession>
<feature type="domain" description="DUF642" evidence="2">
    <location>
        <begin position="24"/>
        <end position="170"/>
    </location>
</feature>
<name>A0ABR9EDS6_9GAMM</name>
<dbReference type="InterPro" id="IPR006946">
    <property type="entry name" value="DGR2-like_dom"/>
</dbReference>
<dbReference type="Gene3D" id="2.60.120.260">
    <property type="entry name" value="Galactose-binding domain-like"/>
    <property type="match status" value="1"/>
</dbReference>